<keyword evidence="7" id="KW-1185">Reference proteome</keyword>
<evidence type="ECO:0000256" key="1">
    <source>
        <dbReference type="ARBA" id="ARBA00004196"/>
    </source>
</evidence>
<evidence type="ECO:0000256" key="2">
    <source>
        <dbReference type="ARBA" id="ARBA00007639"/>
    </source>
</evidence>
<accession>A0AA35CQZ9</accession>
<evidence type="ECO:0000256" key="4">
    <source>
        <dbReference type="SAM" id="MobiDB-lite"/>
    </source>
</evidence>
<dbReference type="Proteomes" id="UP001163687">
    <property type="component" value="Chromosome"/>
</dbReference>
<keyword evidence="3" id="KW-0732">Signal</keyword>
<dbReference type="GO" id="GO:0030246">
    <property type="term" value="F:carbohydrate binding"/>
    <property type="evidence" value="ECO:0007669"/>
    <property type="project" value="UniProtKB-ARBA"/>
</dbReference>
<dbReference type="PANTHER" id="PTHR46847">
    <property type="entry name" value="D-ALLOSE-BINDING PERIPLASMIC PROTEIN-RELATED"/>
    <property type="match status" value="1"/>
</dbReference>
<dbReference type="NCBIfam" id="NF007936">
    <property type="entry name" value="PRK10653.1"/>
    <property type="match status" value="1"/>
</dbReference>
<comment type="similarity">
    <text evidence="2">Belongs to the bacterial solute-binding protein 2 family.</text>
</comment>
<dbReference type="InterPro" id="IPR025997">
    <property type="entry name" value="SBP_2_dom"/>
</dbReference>
<dbReference type="CDD" id="cd06323">
    <property type="entry name" value="PBP1_ribose_binding"/>
    <property type="match status" value="1"/>
</dbReference>
<organism evidence="6 7">
    <name type="scientific">Caldinitratiruptor microaerophilus</name>
    <dbReference type="NCBI Taxonomy" id="671077"/>
    <lineage>
        <taxon>Bacteria</taxon>
        <taxon>Bacillati</taxon>
        <taxon>Bacillota</taxon>
        <taxon>Clostridia</taxon>
        <taxon>Eubacteriales</taxon>
        <taxon>Symbiobacteriaceae</taxon>
        <taxon>Caldinitratiruptor</taxon>
    </lineage>
</organism>
<dbReference type="EMBL" id="AP025628">
    <property type="protein sequence ID" value="BDG62351.1"/>
    <property type="molecule type" value="Genomic_DNA"/>
</dbReference>
<dbReference type="Gene3D" id="3.40.50.2300">
    <property type="match status" value="2"/>
</dbReference>
<name>A0AA35CQZ9_9FIRM</name>
<dbReference type="PANTHER" id="PTHR46847:SF1">
    <property type="entry name" value="D-ALLOSE-BINDING PERIPLASMIC PROTEIN-RELATED"/>
    <property type="match status" value="1"/>
</dbReference>
<evidence type="ECO:0000259" key="5">
    <source>
        <dbReference type="Pfam" id="PF13407"/>
    </source>
</evidence>
<dbReference type="GO" id="GO:0030313">
    <property type="term" value="C:cell envelope"/>
    <property type="evidence" value="ECO:0007669"/>
    <property type="project" value="UniProtKB-SubCell"/>
</dbReference>
<feature type="compositionally biased region" description="Low complexity" evidence="4">
    <location>
        <begin position="30"/>
        <end position="48"/>
    </location>
</feature>
<dbReference type="KEGG" id="cmic:caldi_34410"/>
<protein>
    <submittedName>
        <fullName evidence="6">D-ribose ABC transporter substrate-binding protein</fullName>
    </submittedName>
</protein>
<evidence type="ECO:0000313" key="7">
    <source>
        <dbReference type="Proteomes" id="UP001163687"/>
    </source>
</evidence>
<dbReference type="InterPro" id="IPR028082">
    <property type="entry name" value="Peripla_BP_I"/>
</dbReference>
<reference evidence="6" key="1">
    <citation type="submission" date="2022-03" db="EMBL/GenBank/DDBJ databases">
        <title>Complete genome sequence of Caldinitratiruptor microaerophilus.</title>
        <authorList>
            <person name="Mukaiyama R."/>
            <person name="Nishiyama T."/>
            <person name="Ueda K."/>
        </authorList>
    </citation>
    <scope>NUCLEOTIDE SEQUENCE</scope>
    <source>
        <strain evidence="6">JCM 16183</strain>
    </source>
</reference>
<comment type="subcellular location">
    <subcellularLocation>
        <location evidence="1">Cell envelope</location>
    </subcellularLocation>
</comment>
<feature type="region of interest" description="Disordered" evidence="4">
    <location>
        <begin position="24"/>
        <end position="48"/>
    </location>
</feature>
<proteinExistence type="inferred from homology"/>
<dbReference type="AlphaFoldDB" id="A0AA35CQZ9"/>
<evidence type="ECO:0000313" key="6">
    <source>
        <dbReference type="EMBL" id="BDG62351.1"/>
    </source>
</evidence>
<dbReference type="Pfam" id="PF13407">
    <property type="entry name" value="Peripla_BP_4"/>
    <property type="match status" value="1"/>
</dbReference>
<dbReference type="RefSeq" id="WP_264842939.1">
    <property type="nucleotide sequence ID" value="NZ_AP025628.1"/>
</dbReference>
<gene>
    <name evidence="6" type="primary">rbsB</name>
    <name evidence="6" type="ORF">caldi_34410</name>
</gene>
<sequence>MKRRLGVLLAAVLGLGLLAGCGGAKKEEPAAQPAPQAQTQGQSGAAQQPAQKEFTLGLAISTLNNPFFVDLKEGAEEAAKAAGVKLEITDAQDDTAKQVSGIEDLITKKVDLIIVNPTDSQAVVPAVEAANKANIPVITVDRGAGGGKVVSHIASDNVAGGKMAGQLIVDLLKGQGKVIELEGIPGTSAARDRGKGFHEAVDGVKGIEVVAKQPADFNRAKGLSVMENLLQAHPDVQAVFAHNDEMALGAIEALKAAGKKGVIVVGFDATADARKAVEAGEMTATVAQKPRDMGRIAVETAVKVLKGEKVDEFIPVGLELVKK</sequence>
<dbReference type="SUPFAM" id="SSF53822">
    <property type="entry name" value="Periplasmic binding protein-like I"/>
    <property type="match status" value="1"/>
</dbReference>
<evidence type="ECO:0000256" key="3">
    <source>
        <dbReference type="ARBA" id="ARBA00022729"/>
    </source>
</evidence>
<feature type="domain" description="Periplasmic binding protein" evidence="5">
    <location>
        <begin position="57"/>
        <end position="309"/>
    </location>
</feature>
<dbReference type="PROSITE" id="PS51257">
    <property type="entry name" value="PROKAR_LIPOPROTEIN"/>
    <property type="match status" value="1"/>
</dbReference>